<dbReference type="GO" id="GO:0000122">
    <property type="term" value="P:negative regulation of transcription by RNA polymerase II"/>
    <property type="evidence" value="ECO:0007669"/>
    <property type="project" value="InterPro"/>
</dbReference>
<feature type="region of interest" description="Disordered" evidence="9">
    <location>
        <begin position="52"/>
        <end position="129"/>
    </location>
</feature>
<protein>
    <submittedName>
        <fullName evidence="10">Uncharacterized protein</fullName>
    </submittedName>
</protein>
<feature type="coiled-coil region" evidence="8">
    <location>
        <begin position="247"/>
        <end position="281"/>
    </location>
</feature>
<gene>
    <name evidence="10" type="ORF">JXQ802_LOCUS24177</name>
</gene>
<feature type="compositionally biased region" description="Polar residues" evidence="9">
    <location>
        <begin position="286"/>
        <end position="295"/>
    </location>
</feature>
<keyword evidence="11" id="KW-1185">Reference proteome</keyword>
<evidence type="ECO:0000313" key="10">
    <source>
        <dbReference type="EMBL" id="CAF1196515.1"/>
    </source>
</evidence>
<dbReference type="Proteomes" id="UP000663870">
    <property type="component" value="Unassembled WGS sequence"/>
</dbReference>
<comment type="subcellular location">
    <subcellularLocation>
        <location evidence="1">Nucleus</location>
    </subcellularLocation>
</comment>
<evidence type="ECO:0000256" key="6">
    <source>
        <dbReference type="ARBA" id="ARBA00023163"/>
    </source>
</evidence>
<evidence type="ECO:0000256" key="4">
    <source>
        <dbReference type="ARBA" id="ARBA00023015"/>
    </source>
</evidence>
<dbReference type="Pfam" id="PF15313">
    <property type="entry name" value="HEXIM"/>
    <property type="match status" value="1"/>
</dbReference>
<feature type="compositionally biased region" description="Polar residues" evidence="9">
    <location>
        <begin position="310"/>
        <end position="328"/>
    </location>
</feature>
<feature type="compositionally biased region" description="Low complexity" evidence="9">
    <location>
        <begin position="100"/>
        <end position="111"/>
    </location>
</feature>
<evidence type="ECO:0000256" key="2">
    <source>
        <dbReference type="ARBA" id="ARBA00008409"/>
    </source>
</evidence>
<dbReference type="GO" id="GO:0005654">
    <property type="term" value="C:nucleoplasm"/>
    <property type="evidence" value="ECO:0007669"/>
    <property type="project" value="TreeGrafter"/>
</dbReference>
<keyword evidence="6" id="KW-0804">Transcription</keyword>
<evidence type="ECO:0000256" key="3">
    <source>
        <dbReference type="ARBA" id="ARBA00022491"/>
    </source>
</evidence>
<reference evidence="10" key="1">
    <citation type="submission" date="2021-02" db="EMBL/GenBank/DDBJ databases">
        <authorList>
            <person name="Nowell W R."/>
        </authorList>
    </citation>
    <scope>NUCLEOTIDE SEQUENCE</scope>
</reference>
<feature type="compositionally biased region" description="Basic and acidic residues" evidence="9">
    <location>
        <begin position="296"/>
        <end position="309"/>
    </location>
</feature>
<evidence type="ECO:0000256" key="5">
    <source>
        <dbReference type="ARBA" id="ARBA00023054"/>
    </source>
</evidence>
<feature type="compositionally biased region" description="Low complexity" evidence="9">
    <location>
        <begin position="174"/>
        <end position="188"/>
    </location>
</feature>
<evidence type="ECO:0000313" key="11">
    <source>
        <dbReference type="Proteomes" id="UP000663870"/>
    </source>
</evidence>
<feature type="region of interest" description="Disordered" evidence="9">
    <location>
        <begin position="286"/>
        <end position="375"/>
    </location>
</feature>
<organism evidence="10 11">
    <name type="scientific">Rotaria sordida</name>
    <dbReference type="NCBI Taxonomy" id="392033"/>
    <lineage>
        <taxon>Eukaryota</taxon>
        <taxon>Metazoa</taxon>
        <taxon>Spiralia</taxon>
        <taxon>Gnathifera</taxon>
        <taxon>Rotifera</taxon>
        <taxon>Eurotatoria</taxon>
        <taxon>Bdelloidea</taxon>
        <taxon>Philodinida</taxon>
        <taxon>Philodinidae</taxon>
        <taxon>Rotaria</taxon>
    </lineage>
</organism>
<comment type="caution">
    <text evidence="10">The sequence shown here is derived from an EMBL/GenBank/DDBJ whole genome shotgun (WGS) entry which is preliminary data.</text>
</comment>
<keyword evidence="5 8" id="KW-0175">Coiled coil</keyword>
<feature type="compositionally biased region" description="Low complexity" evidence="9">
    <location>
        <begin position="23"/>
        <end position="38"/>
    </location>
</feature>
<feature type="compositionally biased region" description="Polar residues" evidence="9">
    <location>
        <begin position="1"/>
        <end position="17"/>
    </location>
</feature>
<comment type="similarity">
    <text evidence="2">Belongs to the HEXIM family.</text>
</comment>
<evidence type="ECO:0000256" key="7">
    <source>
        <dbReference type="ARBA" id="ARBA00023242"/>
    </source>
</evidence>
<dbReference type="GO" id="GO:0004861">
    <property type="term" value="F:cyclin-dependent protein serine/threonine kinase inhibitor activity"/>
    <property type="evidence" value="ECO:0007669"/>
    <property type="project" value="InterPro"/>
</dbReference>
<feature type="compositionally biased region" description="Polar residues" evidence="9">
    <location>
        <begin position="358"/>
        <end position="375"/>
    </location>
</feature>
<sequence length="375" mass="42203">MHPVGQQQQQRRGNSTRMPLMYTGSLPPTPLLSGPPQTSRYGVISNFQQLTTGIGGGMKHHQRGSGNRGGRGSTIIHRQQRPTSGSRYHPYPFRPPLPPQQQQQQRSYRPAQPLPRTPAALMGTPPGMSQSEYELIHSAQVQRDKRKLDVLAPSNTTQFLIRDHNRQTPSAIATPTPTHQTTSPSTTQGRPSLPYDQMFEMGDVDAQSDDTESNQDFGIGDIDPSVDNDFNDIYYQCRYERYAAFSRNALLNEVLSLCANIDRLQHEKSEVEKRLRDVQQHLYDLTTTSNSVQERSIQDEGNQVHEDQSRFQSSLNPQQQENDSTNTDEPNHMDDELQASTSSQPIVTEHKETDESLVETNSSKNNGSEQQIAHD</sequence>
<keyword evidence="3" id="KW-0678">Repressor</keyword>
<feature type="region of interest" description="Disordered" evidence="9">
    <location>
        <begin position="1"/>
        <end position="38"/>
    </location>
</feature>
<name>A0A814W2F9_9BILA</name>
<dbReference type="InterPro" id="IPR024872">
    <property type="entry name" value="HEXIM"/>
</dbReference>
<dbReference type="EMBL" id="CAJNOL010000777">
    <property type="protein sequence ID" value="CAF1196515.1"/>
    <property type="molecule type" value="Genomic_DNA"/>
</dbReference>
<proteinExistence type="inferred from homology"/>
<feature type="region of interest" description="Disordered" evidence="9">
    <location>
        <begin position="169"/>
        <end position="195"/>
    </location>
</feature>
<keyword evidence="7" id="KW-0539">Nucleus</keyword>
<dbReference type="PANTHER" id="PTHR13469">
    <property type="entry name" value="HEXAMETHYLENE BISACETAMIDE INDUCIBLE 1"/>
    <property type="match status" value="1"/>
</dbReference>
<dbReference type="GO" id="GO:0097322">
    <property type="term" value="F:7SK snRNA binding"/>
    <property type="evidence" value="ECO:0007669"/>
    <property type="project" value="TreeGrafter"/>
</dbReference>
<keyword evidence="4" id="KW-0805">Transcription regulation</keyword>
<accession>A0A814W2F9</accession>
<dbReference type="AlphaFoldDB" id="A0A814W2F9"/>
<evidence type="ECO:0000256" key="8">
    <source>
        <dbReference type="SAM" id="Coils"/>
    </source>
</evidence>
<dbReference type="GO" id="GO:0005737">
    <property type="term" value="C:cytoplasm"/>
    <property type="evidence" value="ECO:0007669"/>
    <property type="project" value="InterPro"/>
</dbReference>
<evidence type="ECO:0000256" key="1">
    <source>
        <dbReference type="ARBA" id="ARBA00004123"/>
    </source>
</evidence>
<evidence type="ECO:0000256" key="9">
    <source>
        <dbReference type="SAM" id="MobiDB-lite"/>
    </source>
</evidence>
<dbReference type="PANTHER" id="PTHR13469:SF8">
    <property type="entry name" value="HEXIM P-TEFB COMPLEX SUBUNIT 1"/>
    <property type="match status" value="1"/>
</dbReference>